<dbReference type="OrthoDB" id="9804649at2"/>
<evidence type="ECO:0000313" key="8">
    <source>
        <dbReference type="Proteomes" id="UP000241436"/>
    </source>
</evidence>
<keyword evidence="3 4" id="KW-0408">Iron</keyword>
<evidence type="ECO:0000256" key="3">
    <source>
        <dbReference type="ARBA" id="ARBA00023004"/>
    </source>
</evidence>
<dbReference type="InterPro" id="IPR009056">
    <property type="entry name" value="Cyt_c-like_dom"/>
</dbReference>
<sequence length="906" mass="101999">MWRRWRTSKLAEQRSLRVLFFTVSMLFLLVTVWAVWDEGKTRRPWKAYQQEFHRLERERVALELATERSKLGAPEVQAAIAKLGEDLKAAQARLAGPESVKAQQVLAQRETEHTEMNTKAQFIKSELDEALYWVEHAIHSKNDSTKPRAKVAEIEKQLRGLTAQVNMLNARAEEARGIVKRFHVDVDTIRGRIDELTAPAVTIEKRLESIGVRPLEVKQIVVEGLAINEFKVPILTVDRCATCHLAIDRPGFDQVKQPFRTHPYREVLFGNHPIARFGCTACHQGQGPTLEVEAAHGEVPHWARPLLRGDFAQTSCRKCHAEKKEFALAPVYSRGRQMVEELGCFGCHAMAGFEKVQKVGPDLTRIASKVDPSWLVRWIKKPREYLPKTKMPHFGLSDDDALSIAAYLLRASKPMPELHGAFKAPTSVERGREIVSSVGCLGCHRIPGMEAKAPLAGAPPAVASVHTLAAQSESEKEAPGGAAKTAPEPKPVKAWLVAPPPLPENQDFAPDLSKIAGKVNADWLFAWVKNPKQFRPTTRMPDLRLSDDEARAVTAFLMTLGQKRMVGGLEQEVRKAERIAAGERLIRKRGCFGCHDMKGFETSEKIAPDLSNFSQKRLLELFFGEAVQVKQTWQDYTFWKLKDPQIYATERVEQLMPNFSFSDEEAKTLRVFLKSLSTERVQPQFQRSLSDEELAIQNGRTLVKRYNCNGCHVIEGQGGAIAAFYANETKAPPPLEVGMIHEGEKVQATWLYQFLGRPTPLRPWLDARMPTFGLSIEEATTLTKYFAVMGKQQVPYEYVSVGEPAPEMIKAGRLLMSKDYFDCFTCHQQGEKKPEGPPEGWAPDLGLAKRRLRPIWIGKWMKDPQKIQPGTKMPSYYPDGPDDILGGKEDLQIQAITEYLMHLGEN</sequence>
<dbReference type="GO" id="GO:0020037">
    <property type="term" value="F:heme binding"/>
    <property type="evidence" value="ECO:0007669"/>
    <property type="project" value="InterPro"/>
</dbReference>
<feature type="domain" description="Cytochrome c" evidence="6">
    <location>
        <begin position="330"/>
        <end position="412"/>
    </location>
</feature>
<evidence type="ECO:0000256" key="1">
    <source>
        <dbReference type="ARBA" id="ARBA00022617"/>
    </source>
</evidence>
<dbReference type="PROSITE" id="PS51007">
    <property type="entry name" value="CYTC"/>
    <property type="match status" value="4"/>
</dbReference>
<proteinExistence type="predicted"/>
<reference evidence="7 8" key="1">
    <citation type="submission" date="2017-09" db="EMBL/GenBank/DDBJ databases">
        <title>Bloom of a denitrifying methanotroph, Candidatus Methylomirabilis limnetica, in a deep stratified lake.</title>
        <authorList>
            <person name="Graf J.S."/>
            <person name="Marchant H.K."/>
            <person name="Tienken D."/>
            <person name="Hach P.F."/>
            <person name="Brand A."/>
            <person name="Schubert C.J."/>
            <person name="Kuypers M.M."/>
            <person name="Milucka J."/>
        </authorList>
    </citation>
    <scope>NUCLEOTIDE SEQUENCE [LARGE SCALE GENOMIC DNA]</scope>
    <source>
        <strain evidence="7 8">Zug</strain>
    </source>
</reference>
<dbReference type="SUPFAM" id="SSF46626">
    <property type="entry name" value="Cytochrome c"/>
    <property type="match status" value="5"/>
</dbReference>
<keyword evidence="8" id="KW-1185">Reference proteome</keyword>
<dbReference type="PANTHER" id="PTHR33751">
    <property type="entry name" value="CBB3-TYPE CYTOCHROME C OXIDASE SUBUNIT FIXP"/>
    <property type="match status" value="1"/>
</dbReference>
<evidence type="ECO:0000256" key="5">
    <source>
        <dbReference type="SAM" id="MobiDB-lite"/>
    </source>
</evidence>
<feature type="domain" description="Cytochrome c" evidence="6">
    <location>
        <begin position="577"/>
        <end position="677"/>
    </location>
</feature>
<dbReference type="EMBL" id="NVQC01000008">
    <property type="protein sequence ID" value="PTL37145.1"/>
    <property type="molecule type" value="Genomic_DNA"/>
</dbReference>
<dbReference type="PANTHER" id="PTHR33751:SF1">
    <property type="entry name" value="CBB3-TYPE CYTOCHROME C OXIDASE SUBUNIT FIXP"/>
    <property type="match status" value="1"/>
</dbReference>
<dbReference type="RefSeq" id="WP_107561050.1">
    <property type="nucleotide sequence ID" value="NZ_NVQC01000008.1"/>
</dbReference>
<dbReference type="InterPro" id="IPR050597">
    <property type="entry name" value="Cytochrome_c_Oxidase_Subunit"/>
</dbReference>
<dbReference type="InterPro" id="IPR036280">
    <property type="entry name" value="Multihaem_cyt_sf"/>
</dbReference>
<evidence type="ECO:0000259" key="6">
    <source>
        <dbReference type="PROSITE" id="PS51007"/>
    </source>
</evidence>
<dbReference type="GO" id="GO:0009055">
    <property type="term" value="F:electron transfer activity"/>
    <property type="evidence" value="ECO:0007669"/>
    <property type="project" value="InterPro"/>
</dbReference>
<dbReference type="AlphaFoldDB" id="A0A2T4U1B5"/>
<name>A0A2T4U1B5_9BACT</name>
<protein>
    <recommendedName>
        <fullName evidence="6">Cytochrome c domain-containing protein</fullName>
    </recommendedName>
</protein>
<keyword evidence="1 4" id="KW-0349">Heme</keyword>
<evidence type="ECO:0000256" key="4">
    <source>
        <dbReference type="PROSITE-ProRule" id="PRU00433"/>
    </source>
</evidence>
<organism evidence="7 8">
    <name type="scientific">Candidatus Methylomirabilis limnetica</name>
    <dbReference type="NCBI Taxonomy" id="2033718"/>
    <lineage>
        <taxon>Bacteria</taxon>
        <taxon>Candidatus Methylomirabilota</taxon>
        <taxon>Candidatus Methylomirabilia</taxon>
        <taxon>Candidatus Methylomirabilales</taxon>
        <taxon>Candidatus Methylomirabilaceae</taxon>
        <taxon>Candidatus Methylomirabilis</taxon>
    </lineage>
</organism>
<dbReference type="InterPro" id="IPR036909">
    <property type="entry name" value="Cyt_c-like_dom_sf"/>
</dbReference>
<gene>
    <name evidence="7" type="ORF">CLG94_01025</name>
</gene>
<evidence type="ECO:0000256" key="2">
    <source>
        <dbReference type="ARBA" id="ARBA00022723"/>
    </source>
</evidence>
<dbReference type="SUPFAM" id="SSF48695">
    <property type="entry name" value="Multiheme cytochromes"/>
    <property type="match status" value="1"/>
</dbReference>
<dbReference type="Gene3D" id="1.10.760.10">
    <property type="entry name" value="Cytochrome c-like domain"/>
    <property type="match status" value="5"/>
</dbReference>
<dbReference type="Proteomes" id="UP000241436">
    <property type="component" value="Unassembled WGS sequence"/>
</dbReference>
<dbReference type="Pfam" id="PF00034">
    <property type="entry name" value="Cytochrom_C"/>
    <property type="match status" value="3"/>
</dbReference>
<dbReference type="GO" id="GO:0046872">
    <property type="term" value="F:metal ion binding"/>
    <property type="evidence" value="ECO:0007669"/>
    <property type="project" value="UniProtKB-KW"/>
</dbReference>
<feature type="region of interest" description="Disordered" evidence="5">
    <location>
        <begin position="469"/>
        <end position="489"/>
    </location>
</feature>
<keyword evidence="2 4" id="KW-0479">Metal-binding</keyword>
<evidence type="ECO:0000313" key="7">
    <source>
        <dbReference type="EMBL" id="PTL37145.1"/>
    </source>
</evidence>
<comment type="caution">
    <text evidence="7">The sequence shown here is derived from an EMBL/GenBank/DDBJ whole genome shotgun (WGS) entry which is preliminary data.</text>
</comment>
<feature type="domain" description="Cytochrome c" evidence="6">
    <location>
        <begin position="426"/>
        <end position="561"/>
    </location>
</feature>
<accession>A0A2T4U1B5</accession>
<reference evidence="8" key="2">
    <citation type="journal article" date="2018" name="Environ. Microbiol.">
        <title>Bloom of a denitrifying methanotroph, 'Candidatus Methylomirabilis limnetica', in a deep stratified lake.</title>
        <authorList>
            <person name="Graf J.S."/>
            <person name="Mayr M.J."/>
            <person name="Marchant H.K."/>
            <person name="Tienken D."/>
            <person name="Hach P.F."/>
            <person name="Brand A."/>
            <person name="Schubert C.J."/>
            <person name="Kuypers M.M."/>
            <person name="Milucka J."/>
        </authorList>
    </citation>
    <scope>NUCLEOTIDE SEQUENCE [LARGE SCALE GENOMIC DNA]</scope>
    <source>
        <strain evidence="8">Zug</strain>
    </source>
</reference>
<feature type="domain" description="Cytochrome c" evidence="6">
    <location>
        <begin position="807"/>
        <end position="904"/>
    </location>
</feature>